<dbReference type="PANTHER" id="PTHR45947">
    <property type="entry name" value="SULFOQUINOVOSYL TRANSFERASE SQD2"/>
    <property type="match status" value="1"/>
</dbReference>
<gene>
    <name evidence="2" type="ORF">MD483_20985</name>
</gene>
<comment type="caution">
    <text evidence="2">The sequence shown here is derived from an EMBL/GenBank/DDBJ whole genome shotgun (WGS) entry which is preliminary data.</text>
</comment>
<feature type="domain" description="Glycosyl transferase family 1" evidence="1">
    <location>
        <begin position="194"/>
        <end position="363"/>
    </location>
</feature>
<keyword evidence="3" id="KW-1185">Reference proteome</keyword>
<dbReference type="AlphaFoldDB" id="A0A9X3CI75"/>
<dbReference type="InterPro" id="IPR001296">
    <property type="entry name" value="Glyco_trans_1"/>
</dbReference>
<name>A0A9X3CI75_9VIBR</name>
<proteinExistence type="predicted"/>
<dbReference type="EMBL" id="JAKRRX010000206">
    <property type="protein sequence ID" value="MCW8336289.1"/>
    <property type="molecule type" value="Genomic_DNA"/>
</dbReference>
<evidence type="ECO:0000313" key="2">
    <source>
        <dbReference type="EMBL" id="MCW8336289.1"/>
    </source>
</evidence>
<accession>A0A9X3CI75</accession>
<sequence length="388" mass="43114">MKKVAFITPTYPVLSETFIQTEVDALHACGHQVCVMTFEKEPSKIEFDYDVEEIGCALDWHVLSLFKVPNVIHAVSFVCSQSSLPKRSLLYYGAQLALQLSKQGVTHAHAHFCQHTTAHAIVASKLLGIGCSFVGHGHDVYESAFDIDQKLRFSDFSVAVCRDMYHDFQRTFPSNIKYLHCGVKLDQIPHLERKQSDGLHLVFVGRLVETKGVHFLLQALAELLSAKRTRRTSIRLDIIGTGEQQSQLQQLTKQLNLGDSVRFLGAKPHQQVLEALQTYDCLVAPFCFSDSGCVDTGPLVLKEAMASGTPVITSNIMGCKEIVVPGTGYLVDEKDAGQLAQAIEQFSQLTSKQRTLMGRAARQHVINNFDAFKQARCLSDWIEQVSSS</sequence>
<dbReference type="CDD" id="cd03801">
    <property type="entry name" value="GT4_PimA-like"/>
    <property type="match status" value="1"/>
</dbReference>
<dbReference type="Proteomes" id="UP001155586">
    <property type="component" value="Unassembled WGS sequence"/>
</dbReference>
<dbReference type="Gene3D" id="3.40.50.2000">
    <property type="entry name" value="Glycogen Phosphorylase B"/>
    <property type="match status" value="2"/>
</dbReference>
<dbReference type="Pfam" id="PF00534">
    <property type="entry name" value="Glycos_transf_1"/>
    <property type="match status" value="1"/>
</dbReference>
<reference evidence="2" key="1">
    <citation type="submission" date="2022-02" db="EMBL/GenBank/DDBJ databases">
        <title>Vibrio sp. nov., a new bacterium isolated from Bohai sea, China.</title>
        <authorList>
            <person name="Yuan Y."/>
        </authorList>
    </citation>
    <scope>NUCLEOTIDE SEQUENCE</scope>
    <source>
        <strain evidence="2">DBSS07</strain>
    </source>
</reference>
<dbReference type="SUPFAM" id="SSF53756">
    <property type="entry name" value="UDP-Glycosyltransferase/glycogen phosphorylase"/>
    <property type="match status" value="1"/>
</dbReference>
<evidence type="ECO:0000259" key="1">
    <source>
        <dbReference type="Pfam" id="PF00534"/>
    </source>
</evidence>
<dbReference type="PANTHER" id="PTHR45947:SF14">
    <property type="entry name" value="SLL1723 PROTEIN"/>
    <property type="match status" value="1"/>
</dbReference>
<protein>
    <submittedName>
        <fullName evidence="2">Glycosyltransferase family 4 protein</fullName>
    </submittedName>
</protein>
<organism evidence="2 3">
    <name type="scientific">Vibrio paucivorans</name>
    <dbReference type="NCBI Taxonomy" id="2829489"/>
    <lineage>
        <taxon>Bacteria</taxon>
        <taxon>Pseudomonadati</taxon>
        <taxon>Pseudomonadota</taxon>
        <taxon>Gammaproteobacteria</taxon>
        <taxon>Vibrionales</taxon>
        <taxon>Vibrionaceae</taxon>
        <taxon>Vibrio</taxon>
    </lineage>
</organism>
<dbReference type="RefSeq" id="WP_265689365.1">
    <property type="nucleotide sequence ID" value="NZ_JAKRRX010000206.1"/>
</dbReference>
<dbReference type="InterPro" id="IPR050194">
    <property type="entry name" value="Glycosyltransferase_grp1"/>
</dbReference>
<evidence type="ECO:0000313" key="3">
    <source>
        <dbReference type="Proteomes" id="UP001155586"/>
    </source>
</evidence>
<dbReference type="GO" id="GO:0016757">
    <property type="term" value="F:glycosyltransferase activity"/>
    <property type="evidence" value="ECO:0007669"/>
    <property type="project" value="InterPro"/>
</dbReference>